<feature type="domain" description="DinB-like" evidence="1">
    <location>
        <begin position="32"/>
        <end position="154"/>
    </location>
</feature>
<dbReference type="AlphaFoldDB" id="A0A7W5GBK0"/>
<sequence length="162" mass="18904">MTNLTKTTLIEGYEKLIPFVESLQQFQCYLLTRPISAEKWSVMGITSHLMLWDKYYIEHAFHSIDANAEITELSASYEIDVEAFNQSAITFAEQTSRDNIIKLTIETRKQLLQKLKHIPAAYFTKEYHYLEGTSFVIHDFINDMIGHDHHHMAQTEKYLATL</sequence>
<dbReference type="InterPro" id="IPR034660">
    <property type="entry name" value="DinB/YfiT-like"/>
</dbReference>
<dbReference type="Pfam" id="PF12867">
    <property type="entry name" value="DinB_2"/>
    <property type="match status" value="1"/>
</dbReference>
<dbReference type="Proteomes" id="UP000518605">
    <property type="component" value="Unassembled WGS sequence"/>
</dbReference>
<accession>A0A7W5GBK0</accession>
<comment type="caution">
    <text evidence="2">The sequence shown here is derived from an EMBL/GenBank/DDBJ whole genome shotgun (WGS) entry which is preliminary data.</text>
</comment>
<gene>
    <name evidence="2" type="ORF">FHS16_003956</name>
</gene>
<name>A0A7W5GBK0_9BACL</name>
<dbReference type="SUPFAM" id="SSF109854">
    <property type="entry name" value="DinB/YfiT-like putative metalloenzymes"/>
    <property type="match status" value="1"/>
</dbReference>
<reference evidence="2 3" key="1">
    <citation type="submission" date="2020-08" db="EMBL/GenBank/DDBJ databases">
        <title>Genomic Encyclopedia of Type Strains, Phase III (KMG-III): the genomes of soil and plant-associated and newly described type strains.</title>
        <authorList>
            <person name="Whitman W."/>
        </authorList>
    </citation>
    <scope>NUCLEOTIDE SEQUENCE [LARGE SCALE GENOMIC DNA]</scope>
    <source>
        <strain evidence="2 3">CECT 8234</strain>
    </source>
</reference>
<dbReference type="InterPro" id="IPR024775">
    <property type="entry name" value="DinB-like"/>
</dbReference>
<evidence type="ECO:0000313" key="2">
    <source>
        <dbReference type="EMBL" id="MBB3153881.1"/>
    </source>
</evidence>
<evidence type="ECO:0000259" key="1">
    <source>
        <dbReference type="Pfam" id="PF12867"/>
    </source>
</evidence>
<dbReference type="RefSeq" id="WP_183566277.1">
    <property type="nucleotide sequence ID" value="NZ_CBCSLB010000012.1"/>
</dbReference>
<organism evidence="2 3">
    <name type="scientific">Paenibacillus endophyticus</name>
    <dbReference type="NCBI Taxonomy" id="1294268"/>
    <lineage>
        <taxon>Bacteria</taxon>
        <taxon>Bacillati</taxon>
        <taxon>Bacillota</taxon>
        <taxon>Bacilli</taxon>
        <taxon>Bacillales</taxon>
        <taxon>Paenibacillaceae</taxon>
        <taxon>Paenibacillus</taxon>
    </lineage>
</organism>
<proteinExistence type="predicted"/>
<keyword evidence="3" id="KW-1185">Reference proteome</keyword>
<evidence type="ECO:0000313" key="3">
    <source>
        <dbReference type="Proteomes" id="UP000518605"/>
    </source>
</evidence>
<dbReference type="EMBL" id="JACHXW010000012">
    <property type="protein sequence ID" value="MBB3153881.1"/>
    <property type="molecule type" value="Genomic_DNA"/>
</dbReference>
<protein>
    <recommendedName>
        <fullName evidence="1">DinB-like domain-containing protein</fullName>
    </recommendedName>
</protein>
<dbReference type="Gene3D" id="1.20.120.450">
    <property type="entry name" value="dinb family like domain"/>
    <property type="match status" value="1"/>
</dbReference>